<proteinExistence type="predicted"/>
<evidence type="ECO:0000313" key="2">
    <source>
        <dbReference type="EMBL" id="MFA9480472.1"/>
    </source>
</evidence>
<reference evidence="2 3" key="1">
    <citation type="submission" date="2024-08" db="EMBL/GenBank/DDBJ databases">
        <title>Whole-genome sequencing of halo(alkali)philic microorganisms from hypersaline lakes.</title>
        <authorList>
            <person name="Sorokin D.Y."/>
            <person name="Merkel A.Y."/>
            <person name="Messina E."/>
            <person name="Yakimov M."/>
        </authorList>
    </citation>
    <scope>NUCLEOTIDE SEQUENCE [LARGE SCALE GENOMIC DNA]</scope>
    <source>
        <strain evidence="2 3">AB-hyl4</strain>
    </source>
</reference>
<accession>A0ABV4UAV3</accession>
<dbReference type="RefSeq" id="WP_425347392.1">
    <property type="nucleotide sequence ID" value="NZ_JBGUBD010000024.1"/>
</dbReference>
<feature type="compositionally biased region" description="Low complexity" evidence="1">
    <location>
        <begin position="20"/>
        <end position="29"/>
    </location>
</feature>
<gene>
    <name evidence="2" type="ORF">ACERK3_19570</name>
</gene>
<keyword evidence="3" id="KW-1185">Reference proteome</keyword>
<name>A0ABV4UAV3_9BACT</name>
<feature type="region of interest" description="Disordered" evidence="1">
    <location>
        <begin position="1"/>
        <end position="68"/>
    </location>
</feature>
<dbReference type="EMBL" id="JBGUBD010000024">
    <property type="protein sequence ID" value="MFA9480472.1"/>
    <property type="molecule type" value="Genomic_DNA"/>
</dbReference>
<protein>
    <submittedName>
        <fullName evidence="2">Uncharacterized protein</fullName>
    </submittedName>
</protein>
<dbReference type="Proteomes" id="UP001575105">
    <property type="component" value="Unassembled WGS sequence"/>
</dbReference>
<organism evidence="2 3">
    <name type="scientific">Natronomicrosphaera hydrolytica</name>
    <dbReference type="NCBI Taxonomy" id="3242702"/>
    <lineage>
        <taxon>Bacteria</taxon>
        <taxon>Pseudomonadati</taxon>
        <taxon>Planctomycetota</taxon>
        <taxon>Phycisphaerae</taxon>
        <taxon>Phycisphaerales</taxon>
        <taxon>Phycisphaeraceae</taxon>
        <taxon>Natronomicrosphaera</taxon>
    </lineage>
</organism>
<evidence type="ECO:0000256" key="1">
    <source>
        <dbReference type="SAM" id="MobiDB-lite"/>
    </source>
</evidence>
<evidence type="ECO:0000313" key="3">
    <source>
        <dbReference type="Proteomes" id="UP001575105"/>
    </source>
</evidence>
<comment type="caution">
    <text evidence="2">The sequence shown here is derived from an EMBL/GenBank/DDBJ whole genome shotgun (WGS) entry which is preliminary data.</text>
</comment>
<sequence>MSKRPPTTAAGSTDGGGEGPPAEGAPTPTVAGRPLLGDGEAVMAATLPPRSGGLSLDQEENKSPQGLKLLDPNNDVMVIPEYSGGKLDPYGGTGKRIADLRKFEALVAAMVRAVMLTLTIDRSQFENPEQAFDEVMPKLSRLLSERLGVKVWARVAEVQTKSGDGWIHWHILADLAGTRFETRPGFADLRAFNAAVRECWCERWSISQPAGVDTQLVRSKSGIVGYIAKYLVKPWPAIPPWIGERKLFRLVGFSKAANELLRLTGLLPERREPRWRREQRKRPLESIFKRCAASGLMCKVIHGGRWLGRLSAKAEHVMLAIQSGLIPGTLRRRVFENAVGRSEKVIAVLNEASRHVVDRVNVWLHAHGLSARIESEYQHRLTELCDGWKMVCEQNETIVRVGTRECLEHAS</sequence>